<dbReference type="Gramene" id="OMERI11G08020.1">
    <property type="protein sequence ID" value="OMERI11G08020.1"/>
    <property type="gene ID" value="OMERI11G08020"/>
</dbReference>
<name>A0A0E0F4J3_9ORYZ</name>
<evidence type="ECO:0000256" key="1">
    <source>
        <dbReference type="SAM" id="MobiDB-lite"/>
    </source>
</evidence>
<dbReference type="EnsemblPlants" id="OMERI11G08020.1">
    <property type="protein sequence ID" value="OMERI11G08020.1"/>
    <property type="gene ID" value="OMERI11G08020"/>
</dbReference>
<accession>A0A0E0F4J3</accession>
<reference evidence="2" key="1">
    <citation type="submission" date="2015-04" db="UniProtKB">
        <authorList>
            <consortium name="EnsemblPlants"/>
        </authorList>
    </citation>
    <scope>IDENTIFICATION</scope>
</reference>
<dbReference type="AlphaFoldDB" id="A0A0E0F4J3"/>
<dbReference type="HOGENOM" id="CLU_2626089_0_0_1"/>
<evidence type="ECO:0000313" key="3">
    <source>
        <dbReference type="Proteomes" id="UP000008021"/>
    </source>
</evidence>
<reference evidence="2" key="2">
    <citation type="submission" date="2018-05" db="EMBL/GenBank/DDBJ databases">
        <title>OmerRS3 (Oryza meridionalis Reference Sequence Version 3).</title>
        <authorList>
            <person name="Zhang J."/>
            <person name="Kudrna D."/>
            <person name="Lee S."/>
            <person name="Talag J."/>
            <person name="Welchert J."/>
            <person name="Wing R.A."/>
        </authorList>
    </citation>
    <scope>NUCLEOTIDE SEQUENCE [LARGE SCALE GENOMIC DNA]</scope>
    <source>
        <strain evidence="2">cv. OR44</strain>
    </source>
</reference>
<sequence>MDASSGATPLAWGGKWTERSSGDAALSRGGGETEELVVFVSGRGGTRARTPLRRCAVPCVPESAGLESSSARRRLPWR</sequence>
<protein>
    <submittedName>
        <fullName evidence="2">Uncharacterized protein</fullName>
    </submittedName>
</protein>
<keyword evidence="3" id="KW-1185">Reference proteome</keyword>
<feature type="region of interest" description="Disordered" evidence="1">
    <location>
        <begin position="1"/>
        <end position="31"/>
    </location>
</feature>
<organism evidence="2">
    <name type="scientific">Oryza meridionalis</name>
    <dbReference type="NCBI Taxonomy" id="40149"/>
    <lineage>
        <taxon>Eukaryota</taxon>
        <taxon>Viridiplantae</taxon>
        <taxon>Streptophyta</taxon>
        <taxon>Embryophyta</taxon>
        <taxon>Tracheophyta</taxon>
        <taxon>Spermatophyta</taxon>
        <taxon>Magnoliopsida</taxon>
        <taxon>Liliopsida</taxon>
        <taxon>Poales</taxon>
        <taxon>Poaceae</taxon>
        <taxon>BOP clade</taxon>
        <taxon>Oryzoideae</taxon>
        <taxon>Oryzeae</taxon>
        <taxon>Oryzinae</taxon>
        <taxon>Oryza</taxon>
    </lineage>
</organism>
<proteinExistence type="predicted"/>
<evidence type="ECO:0000313" key="2">
    <source>
        <dbReference type="EnsemblPlants" id="OMERI11G08020.1"/>
    </source>
</evidence>
<dbReference type="Proteomes" id="UP000008021">
    <property type="component" value="Chromosome 11"/>
</dbReference>